<dbReference type="PANTHER" id="PTHR10815:SF12">
    <property type="entry name" value="METHYLATED-DNA--PROTEIN-CYSTEINE METHYLTRANSFERASE, INDUCIBLE"/>
    <property type="match status" value="1"/>
</dbReference>
<evidence type="ECO:0000256" key="7">
    <source>
        <dbReference type="ARBA" id="ARBA00023204"/>
    </source>
</evidence>
<evidence type="ECO:0000259" key="9">
    <source>
        <dbReference type="Pfam" id="PF01035"/>
    </source>
</evidence>
<evidence type="ECO:0000256" key="3">
    <source>
        <dbReference type="ARBA" id="ARBA00011918"/>
    </source>
</evidence>
<dbReference type="GO" id="GO:0006281">
    <property type="term" value="P:DNA repair"/>
    <property type="evidence" value="ECO:0007669"/>
    <property type="project" value="UniProtKB-KW"/>
</dbReference>
<keyword evidence="6" id="KW-0227">DNA damage</keyword>
<dbReference type="KEGG" id="pprt:ET464_15760"/>
<name>A0A4P6EW97_9BACL</name>
<keyword evidence="7" id="KW-0234">DNA repair</keyword>
<keyword evidence="11" id="KW-1185">Reference proteome</keyword>
<evidence type="ECO:0000256" key="8">
    <source>
        <dbReference type="ARBA" id="ARBA00049348"/>
    </source>
</evidence>
<dbReference type="InterPro" id="IPR036388">
    <property type="entry name" value="WH-like_DNA-bd_sf"/>
</dbReference>
<dbReference type="FunFam" id="1.10.10.10:FF:000214">
    <property type="entry name" value="Methylated-DNA--protein-cysteine methyltransferase"/>
    <property type="match status" value="1"/>
</dbReference>
<dbReference type="InterPro" id="IPR014048">
    <property type="entry name" value="MethylDNA_cys_MeTrfase_DNA-bd"/>
</dbReference>
<dbReference type="Gene3D" id="3.30.160.70">
    <property type="entry name" value="Methylated DNA-protein cysteine methyltransferase domain"/>
    <property type="match status" value="1"/>
</dbReference>
<accession>A0A4P6EW97</accession>
<comment type="catalytic activity">
    <reaction evidence="8">
        <text>a 6-O-methyl-2'-deoxyguanosine in DNA + L-cysteinyl-[protein] = S-methyl-L-cysteinyl-[protein] + a 2'-deoxyguanosine in DNA</text>
        <dbReference type="Rhea" id="RHEA:24000"/>
        <dbReference type="Rhea" id="RHEA-COMP:10131"/>
        <dbReference type="Rhea" id="RHEA-COMP:10132"/>
        <dbReference type="Rhea" id="RHEA-COMP:11367"/>
        <dbReference type="Rhea" id="RHEA-COMP:11368"/>
        <dbReference type="ChEBI" id="CHEBI:29950"/>
        <dbReference type="ChEBI" id="CHEBI:82612"/>
        <dbReference type="ChEBI" id="CHEBI:85445"/>
        <dbReference type="ChEBI" id="CHEBI:85448"/>
        <dbReference type="EC" id="2.1.1.63"/>
    </reaction>
</comment>
<dbReference type="GO" id="GO:0003908">
    <property type="term" value="F:methylated-DNA-[protein]-cysteine S-methyltransferase activity"/>
    <property type="evidence" value="ECO:0007669"/>
    <property type="project" value="UniProtKB-EC"/>
</dbReference>
<dbReference type="GO" id="GO:0032259">
    <property type="term" value="P:methylation"/>
    <property type="evidence" value="ECO:0007669"/>
    <property type="project" value="UniProtKB-KW"/>
</dbReference>
<protein>
    <recommendedName>
        <fullName evidence="3">methylated-DNA--[protein]-cysteine S-methyltransferase</fullName>
        <ecNumber evidence="3">2.1.1.63</ecNumber>
    </recommendedName>
</protein>
<dbReference type="InterPro" id="IPR036631">
    <property type="entry name" value="MGMT_N_sf"/>
</dbReference>
<evidence type="ECO:0000256" key="6">
    <source>
        <dbReference type="ARBA" id="ARBA00022763"/>
    </source>
</evidence>
<dbReference type="SUPFAM" id="SSF53155">
    <property type="entry name" value="Methylated DNA-protein cysteine methyltransferase domain"/>
    <property type="match status" value="1"/>
</dbReference>
<evidence type="ECO:0000256" key="4">
    <source>
        <dbReference type="ARBA" id="ARBA00022603"/>
    </source>
</evidence>
<dbReference type="EMBL" id="CP035492">
    <property type="protein sequence ID" value="QAY67620.1"/>
    <property type="molecule type" value="Genomic_DNA"/>
</dbReference>
<dbReference type="Pfam" id="PF01035">
    <property type="entry name" value="DNA_binding_1"/>
    <property type="match status" value="1"/>
</dbReference>
<comment type="catalytic activity">
    <reaction evidence="1">
        <text>a 4-O-methyl-thymidine in DNA + L-cysteinyl-[protein] = a thymidine in DNA + S-methyl-L-cysteinyl-[protein]</text>
        <dbReference type="Rhea" id="RHEA:53428"/>
        <dbReference type="Rhea" id="RHEA-COMP:10131"/>
        <dbReference type="Rhea" id="RHEA-COMP:10132"/>
        <dbReference type="Rhea" id="RHEA-COMP:13555"/>
        <dbReference type="Rhea" id="RHEA-COMP:13556"/>
        <dbReference type="ChEBI" id="CHEBI:29950"/>
        <dbReference type="ChEBI" id="CHEBI:82612"/>
        <dbReference type="ChEBI" id="CHEBI:137386"/>
        <dbReference type="ChEBI" id="CHEBI:137387"/>
        <dbReference type="EC" id="2.1.1.63"/>
    </reaction>
</comment>
<comment type="similarity">
    <text evidence="2">Belongs to the MGMT family.</text>
</comment>
<evidence type="ECO:0000313" key="11">
    <source>
        <dbReference type="Proteomes" id="UP000293568"/>
    </source>
</evidence>
<dbReference type="RefSeq" id="WP_129442490.1">
    <property type="nucleotide sequence ID" value="NZ_CP035492.1"/>
</dbReference>
<reference evidence="10 11" key="1">
    <citation type="submission" date="2019-01" db="EMBL/GenBank/DDBJ databases">
        <title>Genome sequencing of strain FW100M-2.</title>
        <authorList>
            <person name="Heo J."/>
            <person name="Kim S.-J."/>
            <person name="Kim J.-S."/>
            <person name="Hong S.-B."/>
            <person name="Kwon S.-W."/>
        </authorList>
    </citation>
    <scope>NUCLEOTIDE SEQUENCE [LARGE SCALE GENOMIC DNA]</scope>
    <source>
        <strain evidence="10 11">FW100M-2</strain>
    </source>
</reference>
<dbReference type="Gene3D" id="1.10.10.10">
    <property type="entry name" value="Winged helix-like DNA-binding domain superfamily/Winged helix DNA-binding domain"/>
    <property type="match status" value="1"/>
</dbReference>
<dbReference type="OrthoDB" id="9802228at2"/>
<evidence type="ECO:0000256" key="1">
    <source>
        <dbReference type="ARBA" id="ARBA00001286"/>
    </source>
</evidence>
<dbReference type="CDD" id="cd06445">
    <property type="entry name" value="ATase"/>
    <property type="match status" value="1"/>
</dbReference>
<dbReference type="EC" id="2.1.1.63" evidence="3"/>
<keyword evidence="4 10" id="KW-0489">Methyltransferase</keyword>
<evidence type="ECO:0000256" key="5">
    <source>
        <dbReference type="ARBA" id="ARBA00022679"/>
    </source>
</evidence>
<dbReference type="PROSITE" id="PS00374">
    <property type="entry name" value="MGMT"/>
    <property type="match status" value="1"/>
</dbReference>
<evidence type="ECO:0000256" key="2">
    <source>
        <dbReference type="ARBA" id="ARBA00008711"/>
    </source>
</evidence>
<dbReference type="Proteomes" id="UP000293568">
    <property type="component" value="Chromosome"/>
</dbReference>
<dbReference type="SUPFAM" id="SSF46767">
    <property type="entry name" value="Methylated DNA-protein cysteine methyltransferase, C-terminal domain"/>
    <property type="match status" value="1"/>
</dbReference>
<sequence length="173" mass="18989">MKQNKPEQIVWGWFEHGDWTMVVAATGKGICYVGSPGAGLRELEAWAAKRMPEGMLVHDEERLKEAKAQLRRYLQGESAEWECAMDLRGTAFQLEVWRALQEVGAGTTETYSALAGKLGRPSAVRAVASAIGANPVLIAVPCHRIIGKDGTLTGYRGGLPMKERLLRLEAGRR</sequence>
<gene>
    <name evidence="10" type="ORF">ET464_15760</name>
</gene>
<evidence type="ECO:0000313" key="10">
    <source>
        <dbReference type="EMBL" id="QAY67620.1"/>
    </source>
</evidence>
<dbReference type="AlphaFoldDB" id="A0A4P6EW97"/>
<dbReference type="InterPro" id="IPR001497">
    <property type="entry name" value="MethylDNA_cys_MeTrfase_AS"/>
</dbReference>
<dbReference type="PANTHER" id="PTHR10815">
    <property type="entry name" value="METHYLATED-DNA--PROTEIN-CYSTEINE METHYLTRANSFERASE"/>
    <property type="match status" value="1"/>
</dbReference>
<dbReference type="NCBIfam" id="TIGR00589">
    <property type="entry name" value="ogt"/>
    <property type="match status" value="1"/>
</dbReference>
<feature type="domain" description="Methylated-DNA-[protein]-cysteine S-methyltransferase DNA binding" evidence="9">
    <location>
        <begin position="91"/>
        <end position="170"/>
    </location>
</feature>
<keyword evidence="5 10" id="KW-0808">Transferase</keyword>
<dbReference type="InterPro" id="IPR036217">
    <property type="entry name" value="MethylDNA_cys_MeTrfase_DNAb"/>
</dbReference>
<organism evidence="10 11">
    <name type="scientific">Paenibacillus protaetiae</name>
    <dbReference type="NCBI Taxonomy" id="2509456"/>
    <lineage>
        <taxon>Bacteria</taxon>
        <taxon>Bacillati</taxon>
        <taxon>Bacillota</taxon>
        <taxon>Bacilli</taxon>
        <taxon>Bacillales</taxon>
        <taxon>Paenibacillaceae</taxon>
        <taxon>Paenibacillus</taxon>
    </lineage>
</organism>
<proteinExistence type="inferred from homology"/>